<dbReference type="PRINTS" id="PR00019">
    <property type="entry name" value="LEURICHRPT"/>
</dbReference>
<name>A0ABM4AGN6_ZIZJJ</name>
<keyword evidence="3" id="KW-1003">Cell membrane</keyword>
<evidence type="ECO:0000256" key="9">
    <source>
        <dbReference type="ARBA" id="ARBA00023136"/>
    </source>
</evidence>
<keyword evidence="7" id="KW-0677">Repeat</keyword>
<sequence>MLSSWVSQENCSKWAGNCLQFFNLTGHVEELHLDNSSLQGKINPVLNHLNYLDLSNNDFGGIRIPSFIGSLESLTYLNLTNAGFKGIIPHQIGNLSSLRCLGLQGQYDSLDQSELYVGNLHWLSGLSSVQQLDMSNVNLSKASDHWLQVINMLSSLPELHLSSCELAHIPSIFHVNFTSLSILDISSSNFHSALPNWLFTFKSLVYLDLQGSGFQGPIPCAIQNLTALRYLDLLESNFESTKIPSCLYDMPRLEYLNISSNNLEGVIASAIQNLISIVELDMSYNALEGIVPKSVGNLCNLEFINLRVSFGILSALENIDVGFNQLNGSLPESLGGLSNLKELHISSNLFEGVVSEVHFANLTNLKVLYAYQNSLALRVNPDWIPPFQLELMDLRSWNLGPQFPMWLKTQHNFRYIGLSNTQISDVIPEWFWNIHFGFSYMNLSHNQISGGFPDVIGGGFSYIYLGSINFNGLLPRISSNVREPDLSYNSFSGDISHLLCHPMGTTNELRILHLGGNLLSGKIPNCWMHWPELRDIKLHNNNLTGEIPSSIISLHSLGSLHLSNNSLTGEIRPSLQSCRELTIVDLGLNEFTGGIPNGRKRDAFVVTKGRENQYNTILMLVCSLDLSCNKLTGEIPPQLIALQGLLSLNLSQNFLKGSIPHGIGNMTSLESLDLSINQLSGVIPQSMSGLNFLSSLNLSYNNLSGKIPSSTQLQSLDASSFNSVDLHFPITVKETRQNQPLKMEDRKKVMKLKMAGFIWALQ</sequence>
<evidence type="ECO:0000256" key="3">
    <source>
        <dbReference type="ARBA" id="ARBA00022475"/>
    </source>
</evidence>
<dbReference type="PANTHER" id="PTHR48063">
    <property type="entry name" value="LRR RECEPTOR-LIKE KINASE"/>
    <property type="match status" value="1"/>
</dbReference>
<proteinExistence type="inferred from homology"/>
<evidence type="ECO:0000256" key="6">
    <source>
        <dbReference type="ARBA" id="ARBA00022729"/>
    </source>
</evidence>
<dbReference type="Pfam" id="PF00560">
    <property type="entry name" value="LRR_1"/>
    <property type="match status" value="3"/>
</dbReference>
<keyword evidence="11" id="KW-0325">Glycoprotein</keyword>
<keyword evidence="4" id="KW-0433">Leucine-rich repeat</keyword>
<dbReference type="Pfam" id="PF23598">
    <property type="entry name" value="LRR_14"/>
    <property type="match status" value="1"/>
</dbReference>
<dbReference type="GeneID" id="107414826"/>
<evidence type="ECO:0000256" key="7">
    <source>
        <dbReference type="ARBA" id="ARBA00022737"/>
    </source>
</evidence>
<accession>A0ABM4AGN6</accession>
<comment type="similarity">
    <text evidence="2">Belongs to the RLP family.</text>
</comment>
<keyword evidence="6" id="KW-0732">Signal</keyword>
<keyword evidence="10" id="KW-0675">Receptor</keyword>
<dbReference type="PANTHER" id="PTHR48063:SF98">
    <property type="entry name" value="LRR RECEPTOR-LIKE SERINE_THREONINE-PROTEIN KINASE FLS2"/>
    <property type="match status" value="1"/>
</dbReference>
<evidence type="ECO:0000313" key="14">
    <source>
        <dbReference type="RefSeq" id="XP_060675888.1"/>
    </source>
</evidence>
<dbReference type="SMART" id="SM00369">
    <property type="entry name" value="LRR_TYP"/>
    <property type="match status" value="9"/>
</dbReference>
<dbReference type="RefSeq" id="XP_060675888.1">
    <property type="nucleotide sequence ID" value="XM_060819905.1"/>
</dbReference>
<dbReference type="Gene3D" id="3.80.10.10">
    <property type="entry name" value="Ribonuclease Inhibitor"/>
    <property type="match status" value="5"/>
</dbReference>
<evidence type="ECO:0000256" key="4">
    <source>
        <dbReference type="ARBA" id="ARBA00022614"/>
    </source>
</evidence>
<evidence type="ECO:0000259" key="12">
    <source>
        <dbReference type="Pfam" id="PF23598"/>
    </source>
</evidence>
<keyword evidence="8" id="KW-1133">Transmembrane helix</keyword>
<gene>
    <name evidence="14" type="primary">LOC107414826</name>
</gene>
<dbReference type="PROSITE" id="PS51450">
    <property type="entry name" value="LRR"/>
    <property type="match status" value="1"/>
</dbReference>
<comment type="subcellular location">
    <subcellularLocation>
        <location evidence="1">Cell membrane</location>
        <topology evidence="1">Single-pass type I membrane protein</topology>
    </subcellularLocation>
</comment>
<dbReference type="InterPro" id="IPR032675">
    <property type="entry name" value="LRR_dom_sf"/>
</dbReference>
<dbReference type="InterPro" id="IPR003591">
    <property type="entry name" value="Leu-rich_rpt_typical-subtyp"/>
</dbReference>
<reference evidence="14" key="1">
    <citation type="submission" date="2025-08" db="UniProtKB">
        <authorList>
            <consortium name="RefSeq"/>
        </authorList>
    </citation>
    <scope>IDENTIFICATION</scope>
    <source>
        <tissue evidence="14">Seedling</tissue>
    </source>
</reference>
<evidence type="ECO:0000256" key="1">
    <source>
        <dbReference type="ARBA" id="ARBA00004251"/>
    </source>
</evidence>
<protein>
    <submittedName>
        <fullName evidence="14">Receptor-like protein EIX1</fullName>
    </submittedName>
</protein>
<keyword evidence="5" id="KW-0812">Transmembrane</keyword>
<dbReference type="Proteomes" id="UP001652623">
    <property type="component" value="Chromosome 8"/>
</dbReference>
<evidence type="ECO:0000256" key="5">
    <source>
        <dbReference type="ARBA" id="ARBA00022692"/>
    </source>
</evidence>
<feature type="domain" description="Disease resistance R13L4/SHOC-2-like LRR" evidence="12">
    <location>
        <begin position="45"/>
        <end position="209"/>
    </location>
</feature>
<evidence type="ECO:0000256" key="11">
    <source>
        <dbReference type="ARBA" id="ARBA00023180"/>
    </source>
</evidence>
<dbReference type="InterPro" id="IPR001611">
    <property type="entry name" value="Leu-rich_rpt"/>
</dbReference>
<keyword evidence="9" id="KW-0472">Membrane</keyword>
<dbReference type="SUPFAM" id="SSF52047">
    <property type="entry name" value="RNI-like"/>
    <property type="match status" value="1"/>
</dbReference>
<evidence type="ECO:0000313" key="13">
    <source>
        <dbReference type="Proteomes" id="UP001652623"/>
    </source>
</evidence>
<evidence type="ECO:0000256" key="8">
    <source>
        <dbReference type="ARBA" id="ARBA00022989"/>
    </source>
</evidence>
<dbReference type="InterPro" id="IPR055414">
    <property type="entry name" value="LRR_R13L4/SHOC2-like"/>
</dbReference>
<evidence type="ECO:0000256" key="10">
    <source>
        <dbReference type="ARBA" id="ARBA00023170"/>
    </source>
</evidence>
<organism evidence="13 14">
    <name type="scientific">Ziziphus jujuba</name>
    <name type="common">Chinese jujube</name>
    <name type="synonym">Ziziphus sativa</name>
    <dbReference type="NCBI Taxonomy" id="326968"/>
    <lineage>
        <taxon>Eukaryota</taxon>
        <taxon>Viridiplantae</taxon>
        <taxon>Streptophyta</taxon>
        <taxon>Embryophyta</taxon>
        <taxon>Tracheophyta</taxon>
        <taxon>Spermatophyta</taxon>
        <taxon>Magnoliopsida</taxon>
        <taxon>eudicotyledons</taxon>
        <taxon>Gunneridae</taxon>
        <taxon>Pentapetalae</taxon>
        <taxon>rosids</taxon>
        <taxon>fabids</taxon>
        <taxon>Rosales</taxon>
        <taxon>Rhamnaceae</taxon>
        <taxon>Paliureae</taxon>
        <taxon>Ziziphus</taxon>
    </lineage>
</organism>
<dbReference type="Pfam" id="PF13855">
    <property type="entry name" value="LRR_8"/>
    <property type="match status" value="2"/>
</dbReference>
<evidence type="ECO:0000256" key="2">
    <source>
        <dbReference type="ARBA" id="ARBA00009592"/>
    </source>
</evidence>
<keyword evidence="13" id="KW-1185">Reference proteome</keyword>
<dbReference type="SUPFAM" id="SSF52058">
    <property type="entry name" value="L domain-like"/>
    <property type="match status" value="2"/>
</dbReference>
<dbReference type="InterPro" id="IPR046956">
    <property type="entry name" value="RLP23-like"/>
</dbReference>